<keyword evidence="3" id="KW-1185">Reference proteome</keyword>
<evidence type="ECO:0000313" key="2">
    <source>
        <dbReference type="EMBL" id="MBC5861866.1"/>
    </source>
</evidence>
<gene>
    <name evidence="2" type="ORF">H8R26_00390</name>
</gene>
<proteinExistence type="predicted"/>
<keyword evidence="1" id="KW-0732">Signal</keyword>
<sequence length="250" mass="25336">MKKLFFLGLSLIALNATAQSVAINTDGSTADPSAILDLKSTNQGVLVPRLTQTQRTAIATPATGLMVYQTDATAGFYYNAGTPATPNWQPIGGGGGTSLPAQTGNAGKVLTTNGTNPSWANAPILGTLQVSPVTSGGSSTVTVSDLNVRTIMLDYQTGNGNATGTTINIIVPSAASYPAGTILTFSSTNTTTTSPLAGGGSYTFTSPNSTITAHVANNLPTGTAVTLTNNAAGGVFNVITDGVSKWYRIN</sequence>
<feature type="chain" id="PRO_5046895577" evidence="1">
    <location>
        <begin position="19"/>
        <end position="250"/>
    </location>
</feature>
<dbReference type="EMBL" id="JACRUM010000001">
    <property type="protein sequence ID" value="MBC5861866.1"/>
    <property type="molecule type" value="Genomic_DNA"/>
</dbReference>
<name>A0ABR7JC78_9FLAO</name>
<protein>
    <submittedName>
        <fullName evidence="2">Uncharacterized protein</fullName>
    </submittedName>
</protein>
<comment type="caution">
    <text evidence="2">The sequence shown here is derived from an EMBL/GenBank/DDBJ whole genome shotgun (WGS) entry which is preliminary data.</text>
</comment>
<evidence type="ECO:0000313" key="3">
    <source>
        <dbReference type="Proteomes" id="UP000621670"/>
    </source>
</evidence>
<accession>A0ABR7JC78</accession>
<feature type="signal peptide" evidence="1">
    <location>
        <begin position="1"/>
        <end position="18"/>
    </location>
</feature>
<dbReference type="Proteomes" id="UP000621670">
    <property type="component" value="Unassembled WGS sequence"/>
</dbReference>
<reference evidence="2 3" key="1">
    <citation type="submission" date="2020-08" db="EMBL/GenBank/DDBJ databases">
        <title>Description of novel Flavobacterium F-400 isolate.</title>
        <authorList>
            <person name="Saticioglu I."/>
            <person name="Duman M."/>
            <person name="Altun S."/>
        </authorList>
    </citation>
    <scope>NUCLEOTIDE SEQUENCE [LARGE SCALE GENOMIC DNA]</scope>
    <source>
        <strain evidence="2 3">F-400</strain>
    </source>
</reference>
<organism evidence="2 3">
    <name type="scientific">Flavobacterium turcicum</name>
    <dbReference type="NCBI Taxonomy" id="2764718"/>
    <lineage>
        <taxon>Bacteria</taxon>
        <taxon>Pseudomonadati</taxon>
        <taxon>Bacteroidota</taxon>
        <taxon>Flavobacteriia</taxon>
        <taxon>Flavobacteriales</taxon>
        <taxon>Flavobacteriaceae</taxon>
        <taxon>Flavobacterium</taxon>
    </lineage>
</organism>
<evidence type="ECO:0000256" key="1">
    <source>
        <dbReference type="SAM" id="SignalP"/>
    </source>
</evidence>
<dbReference type="RefSeq" id="WP_166132535.1">
    <property type="nucleotide sequence ID" value="NZ_JAAOBY010000001.1"/>
</dbReference>